<dbReference type="GO" id="GO:0051083">
    <property type="term" value="P:'de novo' cotranslational protein folding"/>
    <property type="evidence" value="ECO:0007669"/>
    <property type="project" value="TreeGrafter"/>
</dbReference>
<dbReference type="RefSeq" id="WP_132320017.1">
    <property type="nucleotide sequence ID" value="NZ_FWZT01000011.1"/>
</dbReference>
<keyword evidence="9" id="KW-0963">Cytoplasm</keyword>
<dbReference type="GO" id="GO:0044183">
    <property type="term" value="F:protein folding chaperone"/>
    <property type="evidence" value="ECO:0007669"/>
    <property type="project" value="TreeGrafter"/>
</dbReference>
<comment type="similarity">
    <text evidence="2 9">Belongs to the FKBP-type PPIase family. Tig subfamily.</text>
</comment>
<dbReference type="GO" id="GO:0043335">
    <property type="term" value="P:protein unfolding"/>
    <property type="evidence" value="ECO:0007669"/>
    <property type="project" value="TreeGrafter"/>
</dbReference>
<dbReference type="PIRSF" id="PIRSF003095">
    <property type="entry name" value="Trigger_factor"/>
    <property type="match status" value="1"/>
</dbReference>
<accession>A0A1Y6C5G9</accession>
<evidence type="ECO:0000256" key="9">
    <source>
        <dbReference type="HAMAP-Rule" id="MF_00303"/>
    </source>
</evidence>
<comment type="subcellular location">
    <subcellularLocation>
        <location evidence="9">Cytoplasm</location>
    </subcellularLocation>
    <text evidence="9">About half TF is bound to the ribosome near the polypeptide exit tunnel while the other half is free in the cytoplasm.</text>
</comment>
<evidence type="ECO:0000256" key="10">
    <source>
        <dbReference type="SAM" id="MobiDB-lite"/>
    </source>
</evidence>
<comment type="function">
    <text evidence="9">Involved in protein export. Acts as a chaperone by maintaining the newly synthesized protein in an open conformation. Functions as a peptidyl-prolyl cis-trans isomerase.</text>
</comment>
<name>A0A1Y6C5G9_9BACT</name>
<keyword evidence="9" id="KW-0132">Cell division</keyword>
<evidence type="ECO:0000313" key="14">
    <source>
        <dbReference type="EMBL" id="SMF38171.1"/>
    </source>
</evidence>
<dbReference type="InterPro" id="IPR005215">
    <property type="entry name" value="Trig_fac"/>
</dbReference>
<keyword evidence="9" id="KW-0131">Cell cycle</keyword>
<dbReference type="GO" id="GO:0003755">
    <property type="term" value="F:peptidyl-prolyl cis-trans isomerase activity"/>
    <property type="evidence" value="ECO:0007669"/>
    <property type="project" value="UniProtKB-UniRule"/>
</dbReference>
<dbReference type="Proteomes" id="UP000192907">
    <property type="component" value="Unassembled WGS sequence"/>
</dbReference>
<evidence type="ECO:0000313" key="15">
    <source>
        <dbReference type="Proteomes" id="UP000192907"/>
    </source>
</evidence>
<evidence type="ECO:0000256" key="2">
    <source>
        <dbReference type="ARBA" id="ARBA00005464"/>
    </source>
</evidence>
<evidence type="ECO:0000259" key="13">
    <source>
        <dbReference type="Pfam" id="PF05698"/>
    </source>
</evidence>
<dbReference type="GO" id="GO:0051301">
    <property type="term" value="P:cell division"/>
    <property type="evidence" value="ECO:0007669"/>
    <property type="project" value="UniProtKB-KW"/>
</dbReference>
<feature type="domain" description="Trigger factor ribosome-binding bacterial" evidence="12">
    <location>
        <begin position="1"/>
        <end position="144"/>
    </location>
</feature>
<dbReference type="GO" id="GO:0005737">
    <property type="term" value="C:cytoplasm"/>
    <property type="evidence" value="ECO:0007669"/>
    <property type="project" value="UniProtKB-SubCell"/>
</dbReference>
<evidence type="ECO:0000256" key="6">
    <source>
        <dbReference type="ARBA" id="ARBA00023186"/>
    </source>
</evidence>
<dbReference type="HAMAP" id="MF_00303">
    <property type="entry name" value="Trigger_factor_Tig"/>
    <property type="match status" value="1"/>
</dbReference>
<dbReference type="GO" id="GO:0015031">
    <property type="term" value="P:protein transport"/>
    <property type="evidence" value="ECO:0007669"/>
    <property type="project" value="UniProtKB-UniRule"/>
</dbReference>
<dbReference type="STRING" id="1513793.SAMN06296036_111139"/>
<dbReference type="SUPFAM" id="SSF54534">
    <property type="entry name" value="FKBP-like"/>
    <property type="match status" value="1"/>
</dbReference>
<feature type="domain" description="Trigger factor C-terminal" evidence="13">
    <location>
        <begin position="266"/>
        <end position="419"/>
    </location>
</feature>
<keyword evidence="15" id="KW-1185">Reference proteome</keyword>
<dbReference type="InterPro" id="IPR008880">
    <property type="entry name" value="Trigger_fac_C"/>
</dbReference>
<dbReference type="InterPro" id="IPR001179">
    <property type="entry name" value="PPIase_FKBP_dom"/>
</dbReference>
<dbReference type="SUPFAM" id="SSF102735">
    <property type="entry name" value="Trigger factor ribosome-binding domain"/>
    <property type="match status" value="1"/>
</dbReference>
<dbReference type="PANTHER" id="PTHR30560:SF3">
    <property type="entry name" value="TRIGGER FACTOR-LIKE PROTEIN TIG, CHLOROPLASTIC"/>
    <property type="match status" value="1"/>
</dbReference>
<evidence type="ECO:0000256" key="7">
    <source>
        <dbReference type="ARBA" id="ARBA00023235"/>
    </source>
</evidence>
<dbReference type="InterPro" id="IPR036611">
    <property type="entry name" value="Trigger_fac_ribosome-bd_sf"/>
</dbReference>
<dbReference type="EMBL" id="FWZT01000011">
    <property type="protein sequence ID" value="SMF38171.1"/>
    <property type="molecule type" value="Genomic_DNA"/>
</dbReference>
<comment type="domain">
    <text evidence="9">Consists of 3 domains; the N-terminus binds the ribosome, the middle domain has PPIase activity, while the C-terminus has intrinsic chaperone activity on its own.</text>
</comment>
<dbReference type="NCBIfam" id="TIGR00115">
    <property type="entry name" value="tig"/>
    <property type="match status" value="1"/>
</dbReference>
<dbReference type="Pfam" id="PF05697">
    <property type="entry name" value="Trigger_N"/>
    <property type="match status" value="1"/>
</dbReference>
<keyword evidence="6 9" id="KW-0143">Chaperone</keyword>
<proteinExistence type="inferred from homology"/>
<evidence type="ECO:0000256" key="3">
    <source>
        <dbReference type="ARBA" id="ARBA00013194"/>
    </source>
</evidence>
<reference evidence="15" key="1">
    <citation type="submission" date="2017-04" db="EMBL/GenBank/DDBJ databases">
        <authorList>
            <person name="Varghese N."/>
            <person name="Submissions S."/>
        </authorList>
    </citation>
    <scope>NUCLEOTIDE SEQUENCE [LARGE SCALE GENOMIC DNA]</scope>
    <source>
        <strain evidence="15">RKEM611</strain>
    </source>
</reference>
<dbReference type="OrthoDB" id="9767721at2"/>
<dbReference type="InterPro" id="IPR037041">
    <property type="entry name" value="Trigger_fac_C_sf"/>
</dbReference>
<comment type="catalytic activity">
    <reaction evidence="1 9">
        <text>[protein]-peptidylproline (omega=180) = [protein]-peptidylproline (omega=0)</text>
        <dbReference type="Rhea" id="RHEA:16237"/>
        <dbReference type="Rhea" id="RHEA-COMP:10747"/>
        <dbReference type="Rhea" id="RHEA-COMP:10748"/>
        <dbReference type="ChEBI" id="CHEBI:83833"/>
        <dbReference type="ChEBI" id="CHEBI:83834"/>
        <dbReference type="EC" id="5.2.1.8"/>
    </reaction>
</comment>
<evidence type="ECO:0000259" key="12">
    <source>
        <dbReference type="Pfam" id="PF05697"/>
    </source>
</evidence>
<evidence type="ECO:0000256" key="5">
    <source>
        <dbReference type="ARBA" id="ARBA00023110"/>
    </source>
</evidence>
<organism evidence="14 15">
    <name type="scientific">Pseudobacteriovorax antillogorgiicola</name>
    <dbReference type="NCBI Taxonomy" id="1513793"/>
    <lineage>
        <taxon>Bacteria</taxon>
        <taxon>Pseudomonadati</taxon>
        <taxon>Bdellovibrionota</taxon>
        <taxon>Oligoflexia</taxon>
        <taxon>Oligoflexales</taxon>
        <taxon>Pseudobacteriovoracaceae</taxon>
        <taxon>Pseudobacteriovorax</taxon>
    </lineage>
</organism>
<keyword evidence="7 9" id="KW-0413">Isomerase</keyword>
<dbReference type="InterPro" id="IPR046357">
    <property type="entry name" value="PPIase_dom_sf"/>
</dbReference>
<evidence type="ECO:0000256" key="1">
    <source>
        <dbReference type="ARBA" id="ARBA00000971"/>
    </source>
</evidence>
<dbReference type="Gene3D" id="1.10.3120.10">
    <property type="entry name" value="Trigger factor, C-terminal domain"/>
    <property type="match status" value="1"/>
</dbReference>
<feature type="domain" description="PPIase FKBP-type" evidence="11">
    <location>
        <begin position="161"/>
        <end position="235"/>
    </location>
</feature>
<dbReference type="InterPro" id="IPR027304">
    <property type="entry name" value="Trigger_fact/SurA_dom_sf"/>
</dbReference>
<dbReference type="PANTHER" id="PTHR30560">
    <property type="entry name" value="TRIGGER FACTOR CHAPERONE AND PEPTIDYL-PROLYL CIS/TRANS ISOMERASE"/>
    <property type="match status" value="1"/>
</dbReference>
<dbReference type="AlphaFoldDB" id="A0A1Y6C5G9"/>
<sequence length="429" mass="47576">MKALVEEVNSVQKRIKVELSQEDVKNAFDSVYKRLKQKARIKGFRPGKAPLGVIKKFYGNSVAMDVADQLVKSHLFSAIQDQSIQPIAAPVLETMELPAEDKPYSFSALVDILPAIEIEGYKGLELSYDAIEVGESALNQELEVLQRRQGKTKEVEGDDVAAADGHLVTLSQTATLDGNDFPPFSFEKVPVELGKNNLLEEIETQVVGLKVGEGKTFDVKIPESFQDESLVGKTVSCTTTVEAIQEMIIPELNDDLAKDLGLEDFETLKKNISDSLQKQAEQGKRNQLEGSILEQLSEKNDFDVPPSMVDQVIDSMFEEMQFPSEEAKTAAKNDPEKRKELREPAKQRTKNTLILSEIIKAESIEVSDEDLDQHVRELVSSPGAAEQPDDNLIESIKKSMGNQARESLLFKKAIDLVLENASVTENKAK</sequence>
<evidence type="ECO:0000259" key="11">
    <source>
        <dbReference type="Pfam" id="PF00254"/>
    </source>
</evidence>
<keyword evidence="5 9" id="KW-0697">Rotamase</keyword>
<protein>
    <recommendedName>
        <fullName evidence="4 9">Trigger factor</fullName>
        <shortName evidence="9">TF</shortName>
        <ecNumber evidence="3 9">5.2.1.8</ecNumber>
    </recommendedName>
    <alternativeName>
        <fullName evidence="8 9">PPIase</fullName>
    </alternativeName>
</protein>
<dbReference type="SUPFAM" id="SSF109998">
    <property type="entry name" value="Triger factor/SurA peptide-binding domain-like"/>
    <property type="match status" value="1"/>
</dbReference>
<dbReference type="InterPro" id="IPR008881">
    <property type="entry name" value="Trigger_fac_ribosome-bd_bac"/>
</dbReference>
<feature type="compositionally biased region" description="Basic and acidic residues" evidence="10">
    <location>
        <begin position="325"/>
        <end position="346"/>
    </location>
</feature>
<dbReference type="Gene3D" id="3.10.50.40">
    <property type="match status" value="1"/>
</dbReference>
<feature type="region of interest" description="Disordered" evidence="10">
    <location>
        <begin position="323"/>
        <end position="347"/>
    </location>
</feature>
<dbReference type="Pfam" id="PF00254">
    <property type="entry name" value="FKBP_C"/>
    <property type="match status" value="1"/>
</dbReference>
<evidence type="ECO:0000256" key="8">
    <source>
        <dbReference type="ARBA" id="ARBA00029986"/>
    </source>
</evidence>
<gene>
    <name evidence="9" type="primary">tig</name>
    <name evidence="14" type="ORF">SAMN06296036_111139</name>
</gene>
<dbReference type="EC" id="5.2.1.8" evidence="3 9"/>
<dbReference type="Pfam" id="PF05698">
    <property type="entry name" value="Trigger_C"/>
    <property type="match status" value="1"/>
</dbReference>
<evidence type="ECO:0000256" key="4">
    <source>
        <dbReference type="ARBA" id="ARBA00016902"/>
    </source>
</evidence>
<dbReference type="Gene3D" id="3.30.70.1050">
    <property type="entry name" value="Trigger factor ribosome-binding domain"/>
    <property type="match status" value="1"/>
</dbReference>
<dbReference type="GO" id="GO:0043022">
    <property type="term" value="F:ribosome binding"/>
    <property type="evidence" value="ECO:0007669"/>
    <property type="project" value="TreeGrafter"/>
</dbReference>